<proteinExistence type="predicted"/>
<sequence length="65" mass="7483">MDLLKFTQSAEDEQVAIVPNQRHNDSEQSDVSFTGLLVYTIYYNKYLRQTSTSREILAGDDVRVL</sequence>
<dbReference type="AlphaFoldDB" id="A0A1I7WWI6"/>
<keyword evidence="1" id="KW-1185">Reference proteome</keyword>
<name>A0A1I7WWI6_HETBA</name>
<evidence type="ECO:0000313" key="1">
    <source>
        <dbReference type="Proteomes" id="UP000095283"/>
    </source>
</evidence>
<dbReference type="Proteomes" id="UP000095283">
    <property type="component" value="Unplaced"/>
</dbReference>
<organism evidence="1 2">
    <name type="scientific">Heterorhabditis bacteriophora</name>
    <name type="common">Entomopathogenic nematode worm</name>
    <dbReference type="NCBI Taxonomy" id="37862"/>
    <lineage>
        <taxon>Eukaryota</taxon>
        <taxon>Metazoa</taxon>
        <taxon>Ecdysozoa</taxon>
        <taxon>Nematoda</taxon>
        <taxon>Chromadorea</taxon>
        <taxon>Rhabditida</taxon>
        <taxon>Rhabditina</taxon>
        <taxon>Rhabditomorpha</taxon>
        <taxon>Strongyloidea</taxon>
        <taxon>Heterorhabditidae</taxon>
        <taxon>Heterorhabditis</taxon>
    </lineage>
</organism>
<evidence type="ECO:0000313" key="2">
    <source>
        <dbReference type="WBParaSite" id="Hba_09549"/>
    </source>
</evidence>
<protein>
    <submittedName>
        <fullName evidence="2">Uncharacterized protein</fullName>
    </submittedName>
</protein>
<dbReference type="WBParaSite" id="Hba_09549">
    <property type="protein sequence ID" value="Hba_09549"/>
    <property type="gene ID" value="Hba_09549"/>
</dbReference>
<reference evidence="2" key="1">
    <citation type="submission" date="2016-11" db="UniProtKB">
        <authorList>
            <consortium name="WormBaseParasite"/>
        </authorList>
    </citation>
    <scope>IDENTIFICATION</scope>
</reference>
<accession>A0A1I7WWI6</accession>